<gene>
    <name evidence="1" type="primary">menB_1</name>
    <name evidence="1" type="ORF">LMG26858_01300</name>
</gene>
<dbReference type="CDD" id="cd06558">
    <property type="entry name" value="crotonase-like"/>
    <property type="match status" value="1"/>
</dbReference>
<dbReference type="AlphaFoldDB" id="A0A6S7CDD6"/>
<dbReference type="RefSeq" id="WP_175206241.1">
    <property type="nucleotide sequence ID" value="NZ_CADILG010000006.1"/>
</dbReference>
<dbReference type="Gene3D" id="3.90.226.10">
    <property type="entry name" value="2-enoyl-CoA Hydratase, Chain A, domain 1"/>
    <property type="match status" value="1"/>
</dbReference>
<evidence type="ECO:0000313" key="1">
    <source>
        <dbReference type="EMBL" id="CAB3843007.1"/>
    </source>
</evidence>
<dbReference type="InterPro" id="IPR001753">
    <property type="entry name" value="Enoyl-CoA_hydra/iso"/>
</dbReference>
<reference evidence="1 2" key="1">
    <citation type="submission" date="2020-04" db="EMBL/GenBank/DDBJ databases">
        <authorList>
            <person name="De Canck E."/>
        </authorList>
    </citation>
    <scope>NUCLEOTIDE SEQUENCE [LARGE SCALE GENOMIC DNA]</scope>
    <source>
        <strain evidence="1 2">LMG 26858</strain>
    </source>
</reference>
<accession>A0A6S7CDD6</accession>
<dbReference type="GO" id="GO:0008935">
    <property type="term" value="F:1,4-dihydroxy-2-naphthoyl-CoA synthase activity"/>
    <property type="evidence" value="ECO:0007669"/>
    <property type="project" value="UniProtKB-EC"/>
</dbReference>
<dbReference type="InterPro" id="IPR029045">
    <property type="entry name" value="ClpP/crotonase-like_dom_sf"/>
</dbReference>
<dbReference type="Proteomes" id="UP000494117">
    <property type="component" value="Unassembled WGS sequence"/>
</dbReference>
<dbReference type="PANTHER" id="PTHR11941">
    <property type="entry name" value="ENOYL-COA HYDRATASE-RELATED"/>
    <property type="match status" value="1"/>
</dbReference>
<name>A0A6S7CDD6_9BURK</name>
<protein>
    <submittedName>
        <fullName evidence="1">1,4-dihydroxy-2-naphthoyl-CoA synthase</fullName>
        <ecNumber evidence="1">4.1.3.36</ecNumber>
    </submittedName>
</protein>
<organism evidence="1 2">
    <name type="scientific">Achromobacter anxifer</name>
    <dbReference type="NCBI Taxonomy" id="1287737"/>
    <lineage>
        <taxon>Bacteria</taxon>
        <taxon>Pseudomonadati</taxon>
        <taxon>Pseudomonadota</taxon>
        <taxon>Betaproteobacteria</taxon>
        <taxon>Burkholderiales</taxon>
        <taxon>Alcaligenaceae</taxon>
        <taxon>Achromobacter</taxon>
    </lineage>
</organism>
<dbReference type="PANTHER" id="PTHR11941:SF54">
    <property type="entry name" value="ENOYL-COA HYDRATASE, MITOCHONDRIAL"/>
    <property type="match status" value="1"/>
</dbReference>
<dbReference type="EC" id="4.1.3.36" evidence="1"/>
<keyword evidence="1" id="KW-0456">Lyase</keyword>
<dbReference type="GO" id="GO:0006635">
    <property type="term" value="P:fatty acid beta-oxidation"/>
    <property type="evidence" value="ECO:0007669"/>
    <property type="project" value="TreeGrafter"/>
</dbReference>
<keyword evidence="2" id="KW-1185">Reference proteome</keyword>
<dbReference type="EMBL" id="CADILG010000006">
    <property type="protein sequence ID" value="CAB3843007.1"/>
    <property type="molecule type" value="Genomic_DNA"/>
</dbReference>
<dbReference type="Pfam" id="PF00378">
    <property type="entry name" value="ECH_1"/>
    <property type="match status" value="1"/>
</dbReference>
<dbReference type="SUPFAM" id="SSF52096">
    <property type="entry name" value="ClpP/crotonase"/>
    <property type="match status" value="1"/>
</dbReference>
<sequence>MTDAANHVLVQDADGIRTLTLNRAAKANALNAGMLAALRRAIDGAPDLGIGLIVLRSASPSLFCAGGDIEEFVQSPELLEAQGVGLRELMGAMASCPCPILAVARGKAAGAGVILLAMTDIVIGASDLTLACPEIAFNMYPVMVQAALQTKVSAARARQLCLSGQLLKAEPARELGLVTDVLAADGFDQLAADRVAFYVARREALAIARKARLQLEPPDLAIGRIAALEPLMHENFARPGVRETIQAYLANMRARRAS</sequence>
<evidence type="ECO:0000313" key="2">
    <source>
        <dbReference type="Proteomes" id="UP000494117"/>
    </source>
</evidence>
<proteinExistence type="predicted"/>